<comment type="caution">
    <text evidence="1">The sequence shown here is derived from an EMBL/GenBank/DDBJ whole genome shotgun (WGS) entry which is preliminary data.</text>
</comment>
<dbReference type="Proteomes" id="UP000790709">
    <property type="component" value="Unassembled WGS sequence"/>
</dbReference>
<protein>
    <submittedName>
        <fullName evidence="1">Uncharacterized protein</fullName>
    </submittedName>
</protein>
<reference evidence="1" key="1">
    <citation type="journal article" date="2021" name="New Phytol.">
        <title>Evolutionary innovations through gain and loss of genes in the ectomycorrhizal Boletales.</title>
        <authorList>
            <person name="Wu G."/>
            <person name="Miyauchi S."/>
            <person name="Morin E."/>
            <person name="Kuo A."/>
            <person name="Drula E."/>
            <person name="Varga T."/>
            <person name="Kohler A."/>
            <person name="Feng B."/>
            <person name="Cao Y."/>
            <person name="Lipzen A."/>
            <person name="Daum C."/>
            <person name="Hundley H."/>
            <person name="Pangilinan J."/>
            <person name="Johnson J."/>
            <person name="Barry K."/>
            <person name="LaButti K."/>
            <person name="Ng V."/>
            <person name="Ahrendt S."/>
            <person name="Min B."/>
            <person name="Choi I.G."/>
            <person name="Park H."/>
            <person name="Plett J.M."/>
            <person name="Magnuson J."/>
            <person name="Spatafora J.W."/>
            <person name="Nagy L.G."/>
            <person name="Henrissat B."/>
            <person name="Grigoriev I.V."/>
            <person name="Yang Z.L."/>
            <person name="Xu J."/>
            <person name="Martin F.M."/>
        </authorList>
    </citation>
    <scope>NUCLEOTIDE SEQUENCE</scope>
    <source>
        <strain evidence="1">KUC20120723A-06</strain>
    </source>
</reference>
<evidence type="ECO:0000313" key="2">
    <source>
        <dbReference type="Proteomes" id="UP000790709"/>
    </source>
</evidence>
<sequence>MAETLLSILLVTSSAKGSTVVYRWPPFPESCSRLSRPKPAAGGLELDNPWRAANFSDIPNDPANKPQSQETLQDDASDYEWKRPTTIRDRSISFSRSAALPSSGRSSPSKDLAPYEHEDLEESPLTDEYNCLFNYSSQFLAGMLCPHRSLCHQKFELVIDDLAFIGHPVCVEADGAWRFKPEKRKPGSRGRGSRNSDSGRMDEERSETSTNGDLAPPPQTQSSWLDTFHFVLVLDLPDQSSSASGNIARYFDVIYDQIAFTVTAVLFQEQVISNFVEVECDALGSLKDEYVAKGKPFADYVTHAQRVSSIAPAMKTLYEAIKSSTMAYITIHDLPLELQLPPYLDHLLHSEDEYELNFIDRHEDEEEARVWGRDLSFGWRLPALAPWKSLLLLDGEALDPYLNLRGPHVRPEERTLAEGLIKFLETASVTLSLADMASLLDWDLESQVYPTVRWLVHHRRAKVVDIVHSGLKTIFTLAPKFETPLSKLSVDFKLEFPQPSIPSLPLLLSTISASSSKQSDNHFFATVVRSRELIPLYHDVVLWMLKRDLLHTLHLHIRVIATSELKLRVRQAHERKVDKVSGNDPRGRKGRSRRTIEEEIAEEHPNDGKRATAGVPWLSLSPKSARTYSRRLPSEDSGRSRMSEASGSLIPEDGEDRFYEVSEESGEENVGWGSVDDTLCPGMISDPGTATPLERKWLTAMSDGKDEYIARRFEQINRYFDGKRTDDEILFRAEISRKQLREVLHHYEEYLQTFLHPS</sequence>
<proteinExistence type="predicted"/>
<keyword evidence="2" id="KW-1185">Reference proteome</keyword>
<dbReference type="EMBL" id="MU266355">
    <property type="protein sequence ID" value="KAH7928260.1"/>
    <property type="molecule type" value="Genomic_DNA"/>
</dbReference>
<organism evidence="1 2">
    <name type="scientific">Leucogyrophana mollusca</name>
    <dbReference type="NCBI Taxonomy" id="85980"/>
    <lineage>
        <taxon>Eukaryota</taxon>
        <taxon>Fungi</taxon>
        <taxon>Dikarya</taxon>
        <taxon>Basidiomycota</taxon>
        <taxon>Agaricomycotina</taxon>
        <taxon>Agaricomycetes</taxon>
        <taxon>Agaricomycetidae</taxon>
        <taxon>Boletales</taxon>
        <taxon>Boletales incertae sedis</taxon>
        <taxon>Leucogyrophana</taxon>
    </lineage>
</organism>
<evidence type="ECO:0000313" key="1">
    <source>
        <dbReference type="EMBL" id="KAH7928260.1"/>
    </source>
</evidence>
<accession>A0ACB8BQR6</accession>
<name>A0ACB8BQR6_9AGAM</name>
<gene>
    <name evidence="1" type="ORF">BV22DRAFT_218824</name>
</gene>